<sequence length="358" mass="39409">MYWFHMLHFIQNLLKNISPFTQLQVAFDLGTHTTKMGLRGKGVVLREPTCAALRTQPTKEYIFFGSEAKQIMGKTPEFLQVIKPMVNGIVSDFDTEVALLRYYIEKSIVPYTRTLFIKPPIHAVTAVPTTATEIEQKAVEEALLKSGCSSVTMIKKPLATVAGAGFNVFFHKPHLVADIGAGLTEISVISGGGIVSYRTLKQAGDFMDKVIANYVHLKHGIILGESTCEKLKIACLNFSDTEKTELVRGKSLENGLPKSVKIKSSELREALTPTYTLIIDTIKELLEISPPEIVNDIYQEGILLTGKAALIPGFSSYIADELKIEVLVSEHASEATIYGLLKMADAPEHLKTVRINTA</sequence>
<dbReference type="InterPro" id="IPR004753">
    <property type="entry name" value="MreB"/>
</dbReference>
<comment type="caution">
    <text evidence="7">The sequence shown here is derived from an EMBL/GenBank/DDBJ whole genome shotgun (WGS) entry which is preliminary data.</text>
</comment>
<dbReference type="GO" id="GO:0005524">
    <property type="term" value="F:ATP binding"/>
    <property type="evidence" value="ECO:0007669"/>
    <property type="project" value="UniProtKB-KW"/>
</dbReference>
<dbReference type="PANTHER" id="PTHR42749">
    <property type="entry name" value="CELL SHAPE-DETERMINING PROTEIN MREB"/>
    <property type="match status" value="1"/>
</dbReference>
<keyword evidence="4 6" id="KW-0133">Cell shape</keyword>
<dbReference type="AlphaFoldDB" id="A0A2H0KKZ7"/>
<evidence type="ECO:0000256" key="4">
    <source>
        <dbReference type="ARBA" id="ARBA00022960"/>
    </source>
</evidence>
<feature type="binding site" evidence="6">
    <location>
        <begin position="229"/>
        <end position="232"/>
    </location>
    <ligand>
        <name>ATP</name>
        <dbReference type="ChEBI" id="CHEBI:30616"/>
    </ligand>
</feature>
<organism evidence="7 8">
    <name type="scientific">Candidatus Roizmanbacteria bacterium CG11_big_fil_rev_8_21_14_0_20_37_16</name>
    <dbReference type="NCBI Taxonomy" id="1974857"/>
    <lineage>
        <taxon>Bacteria</taxon>
        <taxon>Candidatus Roizmaniibacteriota</taxon>
    </lineage>
</organism>
<dbReference type="Proteomes" id="UP000229497">
    <property type="component" value="Unassembled WGS sequence"/>
</dbReference>
<dbReference type="GO" id="GO:0008360">
    <property type="term" value="P:regulation of cell shape"/>
    <property type="evidence" value="ECO:0007669"/>
    <property type="project" value="UniProtKB-UniRule"/>
</dbReference>
<dbReference type="Pfam" id="PF06723">
    <property type="entry name" value="MreB_Mbl"/>
    <property type="match status" value="1"/>
</dbReference>
<dbReference type="SMART" id="SM00268">
    <property type="entry name" value="ACTIN"/>
    <property type="match status" value="1"/>
</dbReference>
<comment type="subcellular location">
    <subcellularLocation>
        <location evidence="6">Cytoplasm</location>
    </subcellularLocation>
    <text evidence="6">Membrane-associated.</text>
</comment>
<dbReference type="InterPro" id="IPR043129">
    <property type="entry name" value="ATPase_NBD"/>
</dbReference>
<dbReference type="PRINTS" id="PR01652">
    <property type="entry name" value="SHAPEPROTEIN"/>
</dbReference>
<keyword evidence="1 6" id="KW-0963">Cytoplasm</keyword>
<keyword evidence="3 6" id="KW-0067">ATP-binding</keyword>
<dbReference type="SUPFAM" id="SSF53067">
    <property type="entry name" value="Actin-like ATPase domain"/>
    <property type="match status" value="2"/>
</dbReference>
<evidence type="ECO:0000256" key="3">
    <source>
        <dbReference type="ARBA" id="ARBA00022840"/>
    </source>
</evidence>
<dbReference type="CDD" id="cd10225">
    <property type="entry name" value="ASKHA_NBD_MreB-like"/>
    <property type="match status" value="1"/>
</dbReference>
<evidence type="ECO:0000256" key="2">
    <source>
        <dbReference type="ARBA" id="ARBA00022741"/>
    </source>
</evidence>
<gene>
    <name evidence="6" type="primary">mreB</name>
    <name evidence="7" type="ORF">COV87_00740</name>
</gene>
<dbReference type="Gene3D" id="3.30.420.40">
    <property type="match status" value="2"/>
</dbReference>
<reference evidence="7 8" key="1">
    <citation type="submission" date="2017-09" db="EMBL/GenBank/DDBJ databases">
        <title>Depth-based differentiation of microbial function through sediment-hosted aquifers and enrichment of novel symbionts in the deep terrestrial subsurface.</title>
        <authorList>
            <person name="Probst A.J."/>
            <person name="Ladd B."/>
            <person name="Jarett J.K."/>
            <person name="Geller-Mcgrath D.E."/>
            <person name="Sieber C.M."/>
            <person name="Emerson J.B."/>
            <person name="Anantharaman K."/>
            <person name="Thomas B.C."/>
            <person name="Malmstrom R."/>
            <person name="Stieglmeier M."/>
            <person name="Klingl A."/>
            <person name="Woyke T."/>
            <person name="Ryan C.M."/>
            <person name="Banfield J.F."/>
        </authorList>
    </citation>
    <scope>NUCLEOTIDE SEQUENCE [LARGE SCALE GENOMIC DNA]</scope>
    <source>
        <strain evidence="7">CG11_big_fil_rev_8_21_14_0_20_37_16</strain>
    </source>
</reference>
<evidence type="ECO:0000256" key="6">
    <source>
        <dbReference type="HAMAP-Rule" id="MF_02207"/>
    </source>
</evidence>
<dbReference type="PANTHER" id="PTHR42749:SF1">
    <property type="entry name" value="CELL SHAPE-DETERMINING PROTEIN MREB"/>
    <property type="match status" value="1"/>
</dbReference>
<evidence type="ECO:0000313" key="8">
    <source>
        <dbReference type="Proteomes" id="UP000229497"/>
    </source>
</evidence>
<dbReference type="InterPro" id="IPR004000">
    <property type="entry name" value="Actin"/>
</dbReference>
<comment type="similarity">
    <text evidence="5 6">Belongs to the FtsA/MreB family.</text>
</comment>
<dbReference type="GO" id="GO:0000902">
    <property type="term" value="P:cell morphogenesis"/>
    <property type="evidence" value="ECO:0007669"/>
    <property type="project" value="InterPro"/>
</dbReference>
<comment type="caution">
    <text evidence="6">Lacks conserved residue(s) required for the propagation of feature annotation.</text>
</comment>
<evidence type="ECO:0000256" key="5">
    <source>
        <dbReference type="ARBA" id="ARBA00023458"/>
    </source>
</evidence>
<evidence type="ECO:0000256" key="1">
    <source>
        <dbReference type="ARBA" id="ARBA00022490"/>
    </source>
</evidence>
<evidence type="ECO:0000313" key="7">
    <source>
        <dbReference type="EMBL" id="PIQ71909.1"/>
    </source>
</evidence>
<dbReference type="GO" id="GO:0005737">
    <property type="term" value="C:cytoplasm"/>
    <property type="evidence" value="ECO:0007669"/>
    <property type="project" value="UniProtKB-SubCell"/>
</dbReference>
<name>A0A2H0KKZ7_9BACT</name>
<accession>A0A2H0KKZ7</accession>
<dbReference type="EMBL" id="PCVK01000024">
    <property type="protein sequence ID" value="PIQ71909.1"/>
    <property type="molecule type" value="Genomic_DNA"/>
</dbReference>
<comment type="function">
    <text evidence="6">Forms membrane-associated dynamic filaments that are essential for cell shape determination. Acts by regulating cell wall synthesis and cell elongation, and thus cell shape. A feedback loop between cell geometry and MreB localization may maintain elongated cell shape by targeting cell wall growth to regions of negative cell wall curvature.</text>
</comment>
<proteinExistence type="inferred from homology"/>
<protein>
    <recommendedName>
        <fullName evidence="6">Cell shape-determining protein MreB</fullName>
    </recommendedName>
</protein>
<keyword evidence="2 6" id="KW-0547">Nucleotide-binding</keyword>
<dbReference type="HAMAP" id="MF_02207">
    <property type="entry name" value="MreB"/>
    <property type="match status" value="1"/>
</dbReference>
<comment type="subunit">
    <text evidence="6">Forms polymers.</text>
</comment>
<dbReference type="InterPro" id="IPR056546">
    <property type="entry name" value="MreB_MamK-like"/>
</dbReference>